<sequence>MTVMDNSLFQTLPELIGAIGEPSFYSQVGVCFSKISTVSNFKVFSYPKADKPALLAGFQEPELDQLYCDFAYQLDPFYDVINQHQNKALVTLDSITRHDFESSTYYDRFYHKIGWKNEANLIVSLNDERTICLAYTADNTPIHQLNSELRPYLESIKSAIQKHEALLSTILTVENDAHILANNHTLPLEAPDQVMDQFGLTKREKEVVQYILQGLASAHIAEMCFVSEGTIKNHRKNIYRKLNIRSQRDLFRKFLN</sequence>
<dbReference type="InterPro" id="IPR016032">
    <property type="entry name" value="Sig_transdc_resp-reg_C-effctor"/>
</dbReference>
<name>A0A0K6IM03_9GAMM</name>
<dbReference type="GO" id="GO:0003677">
    <property type="term" value="F:DNA binding"/>
    <property type="evidence" value="ECO:0007669"/>
    <property type="project" value="UniProtKB-KW"/>
</dbReference>
<keyword evidence="2" id="KW-0238">DNA-binding</keyword>
<dbReference type="InterPro" id="IPR036388">
    <property type="entry name" value="WH-like_DNA-bd_sf"/>
</dbReference>
<keyword evidence="6" id="KW-1185">Reference proteome</keyword>
<dbReference type="Proteomes" id="UP000182769">
    <property type="component" value="Unassembled WGS sequence"/>
</dbReference>
<dbReference type="GO" id="GO:0006355">
    <property type="term" value="P:regulation of DNA-templated transcription"/>
    <property type="evidence" value="ECO:0007669"/>
    <property type="project" value="InterPro"/>
</dbReference>
<dbReference type="PANTHER" id="PTHR44688:SF16">
    <property type="entry name" value="DNA-BINDING TRANSCRIPTIONAL ACTIVATOR DEVR_DOSR"/>
    <property type="match status" value="1"/>
</dbReference>
<keyword evidence="1" id="KW-0805">Transcription regulation</keyword>
<keyword evidence="3" id="KW-0804">Transcription</keyword>
<dbReference type="OrthoDB" id="343383at2"/>
<dbReference type="CDD" id="cd06170">
    <property type="entry name" value="LuxR_C_like"/>
    <property type="match status" value="1"/>
</dbReference>
<dbReference type="InterPro" id="IPR000792">
    <property type="entry name" value="Tscrpt_reg_LuxR_C"/>
</dbReference>
<evidence type="ECO:0000259" key="4">
    <source>
        <dbReference type="PROSITE" id="PS50043"/>
    </source>
</evidence>
<evidence type="ECO:0000313" key="5">
    <source>
        <dbReference type="EMBL" id="CUB04140.1"/>
    </source>
</evidence>
<dbReference type="PROSITE" id="PS00622">
    <property type="entry name" value="HTH_LUXR_1"/>
    <property type="match status" value="1"/>
</dbReference>
<evidence type="ECO:0000256" key="1">
    <source>
        <dbReference type="ARBA" id="ARBA00023015"/>
    </source>
</evidence>
<reference evidence="6" key="1">
    <citation type="submission" date="2015-08" db="EMBL/GenBank/DDBJ databases">
        <authorList>
            <person name="Varghese N."/>
        </authorList>
    </citation>
    <scope>NUCLEOTIDE SEQUENCE [LARGE SCALE GENOMIC DNA]</scope>
    <source>
        <strain evidence="6">JCM 18476</strain>
    </source>
</reference>
<evidence type="ECO:0000256" key="2">
    <source>
        <dbReference type="ARBA" id="ARBA00023125"/>
    </source>
</evidence>
<dbReference type="PRINTS" id="PR00038">
    <property type="entry name" value="HTHLUXR"/>
</dbReference>
<evidence type="ECO:0000256" key="3">
    <source>
        <dbReference type="ARBA" id="ARBA00023163"/>
    </source>
</evidence>
<proteinExistence type="predicted"/>
<dbReference type="AlphaFoldDB" id="A0A0K6IM03"/>
<gene>
    <name evidence="5" type="ORF">Ga0061065_105236</name>
</gene>
<organism evidence="5 6">
    <name type="scientific">Marinomonas fungiae</name>
    <dbReference type="NCBI Taxonomy" id="1137284"/>
    <lineage>
        <taxon>Bacteria</taxon>
        <taxon>Pseudomonadati</taxon>
        <taxon>Pseudomonadota</taxon>
        <taxon>Gammaproteobacteria</taxon>
        <taxon>Oceanospirillales</taxon>
        <taxon>Oceanospirillaceae</taxon>
        <taxon>Marinomonas</taxon>
    </lineage>
</organism>
<evidence type="ECO:0000313" key="6">
    <source>
        <dbReference type="Proteomes" id="UP000182769"/>
    </source>
</evidence>
<dbReference type="EMBL" id="CYHG01000005">
    <property type="protein sequence ID" value="CUB04140.1"/>
    <property type="molecule type" value="Genomic_DNA"/>
</dbReference>
<dbReference type="PROSITE" id="PS50043">
    <property type="entry name" value="HTH_LUXR_2"/>
    <property type="match status" value="1"/>
</dbReference>
<accession>A0A0K6IM03</accession>
<dbReference type="PANTHER" id="PTHR44688">
    <property type="entry name" value="DNA-BINDING TRANSCRIPTIONAL ACTIVATOR DEVR_DOSR"/>
    <property type="match status" value="1"/>
</dbReference>
<dbReference type="SMART" id="SM00421">
    <property type="entry name" value="HTH_LUXR"/>
    <property type="match status" value="1"/>
</dbReference>
<dbReference type="RefSeq" id="WP_055463087.1">
    <property type="nucleotide sequence ID" value="NZ_CYHG01000005.1"/>
</dbReference>
<dbReference type="Pfam" id="PF00196">
    <property type="entry name" value="GerE"/>
    <property type="match status" value="1"/>
</dbReference>
<protein>
    <submittedName>
        <fullName evidence="5">Bacterial regulatory proteins, luxR family</fullName>
    </submittedName>
</protein>
<feature type="domain" description="HTH luxR-type" evidence="4">
    <location>
        <begin position="193"/>
        <end position="256"/>
    </location>
</feature>
<dbReference type="Gene3D" id="1.10.10.10">
    <property type="entry name" value="Winged helix-like DNA-binding domain superfamily/Winged helix DNA-binding domain"/>
    <property type="match status" value="1"/>
</dbReference>
<dbReference type="SUPFAM" id="SSF46894">
    <property type="entry name" value="C-terminal effector domain of the bipartite response regulators"/>
    <property type="match status" value="1"/>
</dbReference>
<dbReference type="STRING" id="1137284.GCA_001418205_02004"/>